<dbReference type="SUPFAM" id="SSF103473">
    <property type="entry name" value="MFS general substrate transporter"/>
    <property type="match status" value="1"/>
</dbReference>
<dbReference type="Proteomes" id="UP000030746">
    <property type="component" value="Unassembled WGS sequence"/>
</dbReference>
<comment type="subcellular location">
    <subcellularLocation>
        <location evidence="1">Membrane</location>
        <topology evidence="1">Multi-pass membrane protein</topology>
    </subcellularLocation>
</comment>
<name>V4AMT4_LOTGI</name>
<gene>
    <name evidence="7" type="ORF">LOTGIDRAFT_239057</name>
</gene>
<feature type="transmembrane region" description="Helical" evidence="5">
    <location>
        <begin position="305"/>
        <end position="325"/>
    </location>
</feature>
<dbReference type="HOGENOM" id="CLU_001265_33_5_1"/>
<feature type="transmembrane region" description="Helical" evidence="5">
    <location>
        <begin position="134"/>
        <end position="156"/>
    </location>
</feature>
<organism evidence="7 8">
    <name type="scientific">Lottia gigantea</name>
    <name type="common">Giant owl limpet</name>
    <dbReference type="NCBI Taxonomy" id="225164"/>
    <lineage>
        <taxon>Eukaryota</taxon>
        <taxon>Metazoa</taxon>
        <taxon>Spiralia</taxon>
        <taxon>Lophotrochozoa</taxon>
        <taxon>Mollusca</taxon>
        <taxon>Gastropoda</taxon>
        <taxon>Patellogastropoda</taxon>
        <taxon>Lottioidea</taxon>
        <taxon>Lottiidae</taxon>
        <taxon>Lottia</taxon>
    </lineage>
</organism>
<evidence type="ECO:0000256" key="5">
    <source>
        <dbReference type="SAM" id="Phobius"/>
    </source>
</evidence>
<evidence type="ECO:0000256" key="1">
    <source>
        <dbReference type="ARBA" id="ARBA00004141"/>
    </source>
</evidence>
<dbReference type="InterPro" id="IPR036259">
    <property type="entry name" value="MFS_trans_sf"/>
</dbReference>
<proteinExistence type="predicted"/>
<dbReference type="OrthoDB" id="3936150at2759"/>
<dbReference type="CTD" id="20250942"/>
<feature type="transmembrane region" description="Helical" evidence="5">
    <location>
        <begin position="426"/>
        <end position="447"/>
    </location>
</feature>
<dbReference type="InterPro" id="IPR020846">
    <property type="entry name" value="MFS_dom"/>
</dbReference>
<keyword evidence="4 5" id="KW-0472">Membrane</keyword>
<dbReference type="EMBL" id="KB201258">
    <property type="protein sequence ID" value="ESO98457.1"/>
    <property type="molecule type" value="Genomic_DNA"/>
</dbReference>
<sequence>MHLDNLIEDIGSFGKFQLIMLVVVMTPKLGIGYNMMIMAYGSLIPDWWCIKQGETIFNMTNSSYQHCEASPESSNSSCQRVYDPTISTVVSEWDLVCERKWITPSISSIQMGGVLLGALIGGQCAETFGRKKTYYTTLASQAALTILIIFSDSWYIYAFMRFLIGVSLGSYLVVCVFLVEFINYKYRPVLTAVPFWATGVCFLSLSTWLLRSWQYVHVAVGVFTLPFLLGWFIVPESVRWLAVKGRIKEAEEVVERIAKWNGRAKPPNATSVLQAVMEEEQQRTKGGKQYTYLDLYRFSFAKHTIIVHIVWWCISTSYYGFSFGVGKFTGDFYLNQFFMYILEFPLFLPTIILMNKYGRRILTIVNFVAGAACCVLVVIIQNTVFSNTGGTVITVLSLACKLFASQAWAALIVLTNESYPTVVRNLGYGAANTAARIGGIAAPFIFSLTDNKMIPYIVTAFLLGGSGVMTFFWLPETLGTALEDIIGEKKIQETKINTEIDDKNDTVSSLVNDKTDTRV</sequence>
<feature type="domain" description="Major facilitator superfamily (MFS) profile" evidence="6">
    <location>
        <begin position="20"/>
        <end position="478"/>
    </location>
</feature>
<evidence type="ECO:0000256" key="2">
    <source>
        <dbReference type="ARBA" id="ARBA00022692"/>
    </source>
</evidence>
<dbReference type="Pfam" id="PF00083">
    <property type="entry name" value="Sugar_tr"/>
    <property type="match status" value="1"/>
</dbReference>
<feature type="transmembrane region" description="Helical" evidence="5">
    <location>
        <begin position="392"/>
        <end position="414"/>
    </location>
</feature>
<protein>
    <recommendedName>
        <fullName evidence="6">Major facilitator superfamily (MFS) profile domain-containing protein</fullName>
    </recommendedName>
</protein>
<feature type="transmembrane region" description="Helical" evidence="5">
    <location>
        <begin position="189"/>
        <end position="209"/>
    </location>
</feature>
<accession>V4AMT4</accession>
<evidence type="ECO:0000259" key="6">
    <source>
        <dbReference type="PROSITE" id="PS50850"/>
    </source>
</evidence>
<dbReference type="AlphaFoldDB" id="V4AMT4"/>
<feature type="transmembrane region" description="Helical" evidence="5">
    <location>
        <begin position="337"/>
        <end position="354"/>
    </location>
</feature>
<feature type="transmembrane region" description="Helical" evidence="5">
    <location>
        <begin position="18"/>
        <end position="40"/>
    </location>
</feature>
<evidence type="ECO:0000313" key="8">
    <source>
        <dbReference type="Proteomes" id="UP000030746"/>
    </source>
</evidence>
<dbReference type="PROSITE" id="PS50850">
    <property type="entry name" value="MFS"/>
    <property type="match status" value="1"/>
</dbReference>
<keyword evidence="3 5" id="KW-1133">Transmembrane helix</keyword>
<dbReference type="KEGG" id="lgi:LOTGIDRAFT_239057"/>
<dbReference type="OMA" id="AWTAENF"/>
<dbReference type="InterPro" id="IPR005828">
    <property type="entry name" value="MFS_sugar_transport-like"/>
</dbReference>
<keyword evidence="8" id="KW-1185">Reference proteome</keyword>
<dbReference type="Gene3D" id="1.20.1250.20">
    <property type="entry name" value="MFS general substrate transporter like domains"/>
    <property type="match status" value="1"/>
</dbReference>
<reference evidence="7 8" key="1">
    <citation type="journal article" date="2013" name="Nature">
        <title>Insights into bilaterian evolution from three spiralian genomes.</title>
        <authorList>
            <person name="Simakov O."/>
            <person name="Marletaz F."/>
            <person name="Cho S.J."/>
            <person name="Edsinger-Gonzales E."/>
            <person name="Havlak P."/>
            <person name="Hellsten U."/>
            <person name="Kuo D.H."/>
            <person name="Larsson T."/>
            <person name="Lv J."/>
            <person name="Arendt D."/>
            <person name="Savage R."/>
            <person name="Osoegawa K."/>
            <person name="de Jong P."/>
            <person name="Grimwood J."/>
            <person name="Chapman J.A."/>
            <person name="Shapiro H."/>
            <person name="Aerts A."/>
            <person name="Otillar R.P."/>
            <person name="Terry A.Y."/>
            <person name="Boore J.L."/>
            <person name="Grigoriev I.V."/>
            <person name="Lindberg D.R."/>
            <person name="Seaver E.C."/>
            <person name="Weisblat D.A."/>
            <person name="Putnam N.H."/>
            <person name="Rokhsar D.S."/>
        </authorList>
    </citation>
    <scope>NUCLEOTIDE SEQUENCE [LARGE SCALE GENOMIC DNA]</scope>
</reference>
<evidence type="ECO:0000256" key="4">
    <source>
        <dbReference type="ARBA" id="ARBA00023136"/>
    </source>
</evidence>
<feature type="transmembrane region" description="Helical" evidence="5">
    <location>
        <begin position="453"/>
        <end position="474"/>
    </location>
</feature>
<feature type="transmembrane region" description="Helical" evidence="5">
    <location>
        <begin position="361"/>
        <end position="380"/>
    </location>
</feature>
<evidence type="ECO:0000313" key="7">
    <source>
        <dbReference type="EMBL" id="ESO98457.1"/>
    </source>
</evidence>
<feature type="transmembrane region" description="Helical" evidence="5">
    <location>
        <begin position="215"/>
        <end position="234"/>
    </location>
</feature>
<dbReference type="GO" id="GO:0016020">
    <property type="term" value="C:membrane"/>
    <property type="evidence" value="ECO:0007669"/>
    <property type="project" value="UniProtKB-SubCell"/>
</dbReference>
<feature type="transmembrane region" description="Helical" evidence="5">
    <location>
        <begin position="162"/>
        <end position="182"/>
    </location>
</feature>
<evidence type="ECO:0000256" key="3">
    <source>
        <dbReference type="ARBA" id="ARBA00022989"/>
    </source>
</evidence>
<dbReference type="PANTHER" id="PTHR24064">
    <property type="entry name" value="SOLUTE CARRIER FAMILY 22 MEMBER"/>
    <property type="match status" value="1"/>
</dbReference>
<dbReference type="RefSeq" id="XP_009050845.1">
    <property type="nucleotide sequence ID" value="XM_009052597.1"/>
</dbReference>
<dbReference type="GO" id="GO:0022857">
    <property type="term" value="F:transmembrane transporter activity"/>
    <property type="evidence" value="ECO:0007669"/>
    <property type="project" value="InterPro"/>
</dbReference>
<dbReference type="GeneID" id="20250942"/>
<keyword evidence="2 5" id="KW-0812">Transmembrane</keyword>